<organism evidence="4 5">
    <name type="scientific">Anoxybacillus flavithermus</name>
    <dbReference type="NCBI Taxonomy" id="33934"/>
    <lineage>
        <taxon>Bacteria</taxon>
        <taxon>Bacillati</taxon>
        <taxon>Bacillota</taxon>
        <taxon>Bacilli</taxon>
        <taxon>Bacillales</taxon>
        <taxon>Anoxybacillaceae</taxon>
        <taxon>Anoxybacillus</taxon>
    </lineage>
</organism>
<dbReference type="GO" id="GO:0015666">
    <property type="term" value="F:restriction endodeoxyribonuclease activity"/>
    <property type="evidence" value="ECO:0007669"/>
    <property type="project" value="TreeGrafter"/>
</dbReference>
<feature type="transmembrane region" description="Helical" evidence="2">
    <location>
        <begin position="38"/>
        <end position="59"/>
    </location>
</feature>
<protein>
    <submittedName>
        <fullName evidence="4">Restriction endonuclease</fullName>
    </submittedName>
</protein>
<accession>A0AAX2A022</accession>
<evidence type="ECO:0000313" key="4">
    <source>
        <dbReference type="EMBL" id="RWU13366.1"/>
    </source>
</evidence>
<keyword evidence="2" id="KW-0472">Membrane</keyword>
<dbReference type="Proteomes" id="UP000286434">
    <property type="component" value="Unassembled WGS sequence"/>
</dbReference>
<dbReference type="InterPro" id="IPR007560">
    <property type="entry name" value="Restrct_endonuc_IV_Mrr"/>
</dbReference>
<dbReference type="Gene3D" id="3.40.1350.10">
    <property type="match status" value="1"/>
</dbReference>
<dbReference type="SUPFAM" id="SSF52980">
    <property type="entry name" value="Restriction endonuclease-like"/>
    <property type="match status" value="1"/>
</dbReference>
<evidence type="ECO:0000256" key="2">
    <source>
        <dbReference type="SAM" id="Phobius"/>
    </source>
</evidence>
<feature type="domain" description="Restriction endonuclease type IV Mrr" evidence="3">
    <location>
        <begin position="124"/>
        <end position="222"/>
    </location>
</feature>
<dbReference type="AlphaFoldDB" id="A0AAX2A022"/>
<dbReference type="InterPro" id="IPR052906">
    <property type="entry name" value="Type_IV_Methyl-Rstrct_Enzyme"/>
</dbReference>
<keyword evidence="4" id="KW-0378">Hydrolase</keyword>
<gene>
    <name evidence="4" type="ORF">EA138_07830</name>
</gene>
<dbReference type="PANTHER" id="PTHR30015:SF7">
    <property type="entry name" value="TYPE IV METHYL-DIRECTED RESTRICTION ENZYME ECOKMRR"/>
    <property type="match status" value="1"/>
</dbReference>
<keyword evidence="2" id="KW-1133">Transmembrane helix</keyword>
<evidence type="ECO:0000313" key="5">
    <source>
        <dbReference type="Proteomes" id="UP000286434"/>
    </source>
</evidence>
<comment type="caution">
    <text evidence="4">The sequence shown here is derived from an EMBL/GenBank/DDBJ whole genome shotgun (WGS) entry which is preliminary data.</text>
</comment>
<name>A0AAX2A022_9BACL</name>
<keyword evidence="4" id="KW-0540">Nuclease</keyword>
<dbReference type="InterPro" id="IPR011335">
    <property type="entry name" value="Restrct_endonuc-II-like"/>
</dbReference>
<dbReference type="InterPro" id="IPR011856">
    <property type="entry name" value="tRNA_endonuc-like_dom_sf"/>
</dbReference>
<evidence type="ECO:0000259" key="3">
    <source>
        <dbReference type="Pfam" id="PF04471"/>
    </source>
</evidence>
<dbReference type="RefSeq" id="WP_004889397.1">
    <property type="nucleotide sequence ID" value="NZ_JABJUS010000037.1"/>
</dbReference>
<reference evidence="4 5" key="1">
    <citation type="submission" date="2019-01" db="EMBL/GenBank/DDBJ databases">
        <title>Anoxybacillus flavithermus in powdered infant formula.</title>
        <authorList>
            <person name="Rhee M.S."/>
            <person name="Choi I.-G."/>
            <person name="Cho T.J."/>
            <person name="Park B."/>
        </authorList>
    </citation>
    <scope>NUCLEOTIDE SEQUENCE [LARGE SCALE GENOMIC DNA]</scope>
    <source>
        <strain evidence="4 5">FHS-PPAM212</strain>
    </source>
</reference>
<keyword evidence="2" id="KW-0812">Transmembrane</keyword>
<feature type="transmembrane region" description="Helical" evidence="2">
    <location>
        <begin position="14"/>
        <end position="32"/>
    </location>
</feature>
<dbReference type="Pfam" id="PF04471">
    <property type="entry name" value="Mrr_cat"/>
    <property type="match status" value="1"/>
</dbReference>
<evidence type="ECO:0000256" key="1">
    <source>
        <dbReference type="SAM" id="MobiDB-lite"/>
    </source>
</evidence>
<sequence length="258" mass="29697">MGLTKQTRKQRKDTVFGAVSGLVFLCGFSIWWQFHLSFYFLIAVIFMSVALGAKAASYVPDMRKKENKNKNPYTGLPQKKSMKKTDKLPSSRQRTGETTPSSSNNRTRKYNIRSDEIILQLPLEDLSGFEFEQLVFLYFKAIGYKPVKTPETKDGGVDMILTNKSDGIKIAVQVKHRYKSKNQVTVKEIRELDSAKKNHRCVSTWFITSGTFTNDALRQADVYRMKTSDVTYVERKIIPWKEREAARRKVAARQMVET</sequence>
<feature type="compositionally biased region" description="Polar residues" evidence="1">
    <location>
        <begin position="90"/>
        <end position="105"/>
    </location>
</feature>
<proteinExistence type="predicted"/>
<keyword evidence="4" id="KW-0255">Endonuclease</keyword>
<dbReference type="EMBL" id="SBBW01000025">
    <property type="protein sequence ID" value="RWU13366.1"/>
    <property type="molecule type" value="Genomic_DNA"/>
</dbReference>
<dbReference type="PANTHER" id="PTHR30015">
    <property type="entry name" value="MRR RESTRICTION SYSTEM PROTEIN"/>
    <property type="match status" value="1"/>
</dbReference>
<feature type="region of interest" description="Disordered" evidence="1">
    <location>
        <begin position="66"/>
        <end position="107"/>
    </location>
</feature>
<dbReference type="GO" id="GO:0003677">
    <property type="term" value="F:DNA binding"/>
    <property type="evidence" value="ECO:0007669"/>
    <property type="project" value="InterPro"/>
</dbReference>
<dbReference type="GO" id="GO:0009307">
    <property type="term" value="P:DNA restriction-modification system"/>
    <property type="evidence" value="ECO:0007669"/>
    <property type="project" value="InterPro"/>
</dbReference>